<gene>
    <name evidence="1" type="ORF">FC84_GL001453</name>
</gene>
<evidence type="ECO:0000313" key="1">
    <source>
        <dbReference type="EMBL" id="KRM79279.1"/>
    </source>
</evidence>
<protein>
    <recommendedName>
        <fullName evidence="3">DUF1697 domain-containing protein</fullName>
    </recommendedName>
</protein>
<proteinExistence type="predicted"/>
<dbReference type="PATRIC" id="fig|1423738.3.peg.1470"/>
<reference evidence="1 2" key="1">
    <citation type="journal article" date="2015" name="Genome Announc.">
        <title>Expanding the biotechnology potential of lactobacilli through comparative genomics of 213 strains and associated genera.</title>
        <authorList>
            <person name="Sun Z."/>
            <person name="Harris H.M."/>
            <person name="McCann A."/>
            <person name="Guo C."/>
            <person name="Argimon S."/>
            <person name="Zhang W."/>
            <person name="Yang X."/>
            <person name="Jeffery I.B."/>
            <person name="Cooney J.C."/>
            <person name="Kagawa T.F."/>
            <person name="Liu W."/>
            <person name="Song Y."/>
            <person name="Salvetti E."/>
            <person name="Wrobel A."/>
            <person name="Rasinkangas P."/>
            <person name="Parkhill J."/>
            <person name="Rea M.C."/>
            <person name="O'Sullivan O."/>
            <person name="Ritari J."/>
            <person name="Douillard F.P."/>
            <person name="Paul Ross R."/>
            <person name="Yang R."/>
            <person name="Briner A.E."/>
            <person name="Felis G.E."/>
            <person name="de Vos W.M."/>
            <person name="Barrangou R."/>
            <person name="Klaenhammer T.R."/>
            <person name="Caufield P.W."/>
            <person name="Cui Y."/>
            <person name="Zhang H."/>
            <person name="O'Toole P.W."/>
        </authorList>
    </citation>
    <scope>NUCLEOTIDE SEQUENCE [LARGE SCALE GENOMIC DNA]</scope>
    <source>
        <strain evidence="1 2">DSM 20335</strain>
    </source>
</reference>
<dbReference type="SUPFAM" id="SSF160379">
    <property type="entry name" value="SP0830-like"/>
    <property type="match status" value="1"/>
</dbReference>
<dbReference type="STRING" id="1423738.FC84_GL001453"/>
<dbReference type="Proteomes" id="UP000051813">
    <property type="component" value="Unassembled WGS sequence"/>
</dbReference>
<keyword evidence="2" id="KW-1185">Reference proteome</keyword>
<dbReference type="Gene3D" id="3.30.70.1280">
    <property type="entry name" value="SP0830-like domains"/>
    <property type="match status" value="1"/>
</dbReference>
<comment type="caution">
    <text evidence="1">The sequence shown here is derived from an EMBL/GenBank/DDBJ whole genome shotgun (WGS) entry which is preliminary data.</text>
</comment>
<dbReference type="Pfam" id="PF08002">
    <property type="entry name" value="DUF1697"/>
    <property type="match status" value="1"/>
</dbReference>
<organism evidence="1 2">
    <name type="scientific">Lapidilactobacillus dextrinicus DSM 20335</name>
    <dbReference type="NCBI Taxonomy" id="1423738"/>
    <lineage>
        <taxon>Bacteria</taxon>
        <taxon>Bacillati</taxon>
        <taxon>Bacillota</taxon>
        <taxon>Bacilli</taxon>
        <taxon>Lactobacillales</taxon>
        <taxon>Lactobacillaceae</taxon>
        <taxon>Lapidilactobacillus</taxon>
    </lineage>
</organism>
<dbReference type="InterPro" id="IPR012545">
    <property type="entry name" value="DUF1697"/>
</dbReference>
<dbReference type="Gene3D" id="3.30.70.1260">
    <property type="entry name" value="bacterial protein sp0830 like"/>
    <property type="match status" value="1"/>
</dbReference>
<dbReference type="PANTHER" id="PTHR36439">
    <property type="entry name" value="BLL4334 PROTEIN"/>
    <property type="match status" value="1"/>
</dbReference>
<dbReference type="AlphaFoldDB" id="A0A0R2BIA7"/>
<dbReference type="PANTHER" id="PTHR36439:SF1">
    <property type="entry name" value="DUF1697 DOMAIN-CONTAINING PROTEIN"/>
    <property type="match status" value="1"/>
</dbReference>
<accession>A0A0R2BIA7</accession>
<dbReference type="RefSeq" id="WP_201780883.1">
    <property type="nucleotide sequence ID" value="NZ_AYYK01000004.1"/>
</dbReference>
<evidence type="ECO:0000313" key="2">
    <source>
        <dbReference type="Proteomes" id="UP000051813"/>
    </source>
</evidence>
<sequence length="168" mass="18256">MMKYIALLRGVNVGGKNAALNFQNISTYINSSNVIFDTAATDILNLQQQCQAAILNHFQIEVPVAVISVTDLKTVLAHAPAWRGVAPESKHNAIIVIPPVDPATIIAEVGAAKPEYEQVFNYGQVSFWSAPLKTFSRTSWSKITAKTSYGAITIRNANTIKKLISLAE</sequence>
<evidence type="ECO:0008006" key="3">
    <source>
        <dbReference type="Google" id="ProtNLM"/>
    </source>
</evidence>
<dbReference type="EMBL" id="AYYK01000004">
    <property type="protein sequence ID" value="KRM79279.1"/>
    <property type="molecule type" value="Genomic_DNA"/>
</dbReference>
<name>A0A0R2BIA7_9LACO</name>